<keyword evidence="2" id="KW-0812">Transmembrane</keyword>
<feature type="transmembrane region" description="Helical" evidence="2">
    <location>
        <begin position="148"/>
        <end position="166"/>
    </location>
</feature>
<comment type="caution">
    <text evidence="4">The sequence shown here is derived from an EMBL/GenBank/DDBJ whole genome shotgun (WGS) entry which is preliminary data.</text>
</comment>
<name>A0ABV5KDX5_9ACTN</name>
<feature type="region of interest" description="Disordered" evidence="1">
    <location>
        <begin position="772"/>
        <end position="801"/>
    </location>
</feature>
<keyword evidence="2" id="KW-1133">Transmembrane helix</keyword>
<feature type="transmembrane region" description="Helical" evidence="2">
    <location>
        <begin position="70"/>
        <end position="92"/>
    </location>
</feature>
<keyword evidence="5" id="KW-1185">Reference proteome</keyword>
<dbReference type="PANTHER" id="PTHR42736">
    <property type="entry name" value="PROTEIN-GLUTAMINE GAMMA-GLUTAMYLTRANSFERASE"/>
    <property type="match status" value="1"/>
</dbReference>
<feature type="transmembrane region" description="Helical" evidence="2">
    <location>
        <begin position="620"/>
        <end position="642"/>
    </location>
</feature>
<organism evidence="4 5">
    <name type="scientific">Nocardioides plantarum</name>
    <dbReference type="NCBI Taxonomy" id="29299"/>
    <lineage>
        <taxon>Bacteria</taxon>
        <taxon>Bacillati</taxon>
        <taxon>Actinomycetota</taxon>
        <taxon>Actinomycetes</taxon>
        <taxon>Propionibacteriales</taxon>
        <taxon>Nocardioidaceae</taxon>
        <taxon>Nocardioides</taxon>
    </lineage>
</organism>
<feature type="region of interest" description="Disordered" evidence="1">
    <location>
        <begin position="552"/>
        <end position="612"/>
    </location>
</feature>
<reference evidence="4 5" key="1">
    <citation type="submission" date="2024-09" db="EMBL/GenBank/DDBJ databases">
        <authorList>
            <person name="Sun Q."/>
            <person name="Mori K."/>
        </authorList>
    </citation>
    <scope>NUCLEOTIDE SEQUENCE [LARGE SCALE GENOMIC DNA]</scope>
    <source>
        <strain evidence="4 5">JCM 9626</strain>
    </source>
</reference>
<dbReference type="SMART" id="SM00460">
    <property type="entry name" value="TGc"/>
    <property type="match status" value="1"/>
</dbReference>
<feature type="domain" description="Transglutaminase-like" evidence="3">
    <location>
        <begin position="484"/>
        <end position="553"/>
    </location>
</feature>
<dbReference type="InterPro" id="IPR052901">
    <property type="entry name" value="Bact_TGase-like"/>
</dbReference>
<sequence length="801" mass="86223">MSSVRRRDRAALGAQLRMSAAIAVTGWAAMWSWRGFTLMPARYLVALLAVGLAIALTGALARWRRLPGAVVVLAQLLVGGAVTCLVVTSRLYPSGRFWSMLAGAFDAANSYASPVPQTSEVSVQPLLVVGGFLAMLLVDICAGTLRRVPLSGLPLLVVYSVPISLLDRGLSWWVFAASAAGFLLMLFLQEEEHLSRWGRSLDGNTEPVRRLSDSVRASALSIGAVATAAAILVPVVIPTFSFSVFDVGPGQGGDGDIEVTNPMVDLRQDLVRGEDVDLVTIRTTDRDPSYLRISVLNRFTDNEWSAGDRDVPSANVAQGAVPLDGDPELVSYDDVDYDVSVDDAFGSRWLPTQAPISAIDAPGDWRFDDATLDFLSSDDDLTTAGLDYSMTAATPSYDDERLLALNTSTAAVSDDLTELPDDLPAAIGAYAREATRGATTDFQRAVLLNKFFRETGGFVYDLPSSPEDGIGTGELVDFLNPRDGGRRGYCEQFAAAMAVMARDLGIPARVAVGFLKPDRIQGSDTWVYSSHDLHAWVELYFPGAGWVRFDPTPADRTGSSQPDYATAPVGTEASPTESTTASAPTQPTRSERPSASAPPPTTQTPTTGGQDAAVDSSFPWPVVVVVVVVLLLALLAALPRLLRRRQFERRLAGGAEAAWEELRATAVDLRLTWPEGRSPRETRDLVVRWFGRPEGTDERPAHGPDLAPEAAEALGRIVDRLERVRYSRGHVVPPGSLRADVLTTAEALVAGATPRLRRRARWLPVSVLQRRCSAETETETDGRTGESEPAAELVGGRTEVL</sequence>
<feature type="transmembrane region" description="Helical" evidence="2">
    <location>
        <begin position="172"/>
        <end position="189"/>
    </location>
</feature>
<gene>
    <name evidence="4" type="ORF">ACFFRI_17880</name>
</gene>
<feature type="transmembrane region" description="Helical" evidence="2">
    <location>
        <begin position="123"/>
        <end position="141"/>
    </location>
</feature>
<dbReference type="Proteomes" id="UP001589750">
    <property type="component" value="Unassembled WGS sequence"/>
</dbReference>
<dbReference type="InterPro" id="IPR021878">
    <property type="entry name" value="TgpA_N"/>
</dbReference>
<feature type="transmembrane region" description="Helical" evidence="2">
    <location>
        <begin position="219"/>
        <end position="237"/>
    </location>
</feature>
<keyword evidence="2" id="KW-0472">Membrane</keyword>
<dbReference type="Pfam" id="PF01841">
    <property type="entry name" value="Transglut_core"/>
    <property type="match status" value="1"/>
</dbReference>
<evidence type="ECO:0000256" key="1">
    <source>
        <dbReference type="SAM" id="MobiDB-lite"/>
    </source>
</evidence>
<dbReference type="InterPro" id="IPR038765">
    <property type="entry name" value="Papain-like_cys_pep_sf"/>
</dbReference>
<feature type="transmembrane region" description="Helical" evidence="2">
    <location>
        <begin position="12"/>
        <end position="31"/>
    </location>
</feature>
<dbReference type="PANTHER" id="PTHR42736:SF1">
    <property type="entry name" value="PROTEIN-GLUTAMINE GAMMA-GLUTAMYLTRANSFERASE"/>
    <property type="match status" value="1"/>
</dbReference>
<accession>A0ABV5KDX5</accession>
<dbReference type="RefSeq" id="WP_140010059.1">
    <property type="nucleotide sequence ID" value="NZ_JBHMDG010000026.1"/>
</dbReference>
<feature type="compositionally biased region" description="Low complexity" evidence="1">
    <location>
        <begin position="571"/>
        <end position="588"/>
    </location>
</feature>
<dbReference type="InterPro" id="IPR002931">
    <property type="entry name" value="Transglutaminase-like"/>
</dbReference>
<feature type="transmembrane region" description="Helical" evidence="2">
    <location>
        <begin position="43"/>
        <end position="63"/>
    </location>
</feature>
<dbReference type="SUPFAM" id="SSF54001">
    <property type="entry name" value="Cysteine proteinases"/>
    <property type="match status" value="1"/>
</dbReference>
<dbReference type="EMBL" id="JBHMDG010000026">
    <property type="protein sequence ID" value="MFB9314933.1"/>
    <property type="molecule type" value="Genomic_DNA"/>
</dbReference>
<evidence type="ECO:0000313" key="5">
    <source>
        <dbReference type="Proteomes" id="UP001589750"/>
    </source>
</evidence>
<proteinExistence type="predicted"/>
<dbReference type="Pfam" id="PF11992">
    <property type="entry name" value="TgpA_N"/>
    <property type="match status" value="1"/>
</dbReference>
<evidence type="ECO:0000313" key="4">
    <source>
        <dbReference type="EMBL" id="MFB9314933.1"/>
    </source>
</evidence>
<dbReference type="Gene3D" id="3.10.620.30">
    <property type="match status" value="1"/>
</dbReference>
<protein>
    <submittedName>
        <fullName evidence="4">TransglutaminaseTgpA domain-containing protein</fullName>
    </submittedName>
</protein>
<evidence type="ECO:0000259" key="3">
    <source>
        <dbReference type="SMART" id="SM00460"/>
    </source>
</evidence>
<evidence type="ECO:0000256" key="2">
    <source>
        <dbReference type="SAM" id="Phobius"/>
    </source>
</evidence>